<dbReference type="PANTHER" id="PTHR47396">
    <property type="entry name" value="TYPE I RESTRICTION ENZYME ECOKI R PROTEIN"/>
    <property type="match status" value="1"/>
</dbReference>
<dbReference type="InterPro" id="IPR050742">
    <property type="entry name" value="Helicase_Restrict-Modif_Enz"/>
</dbReference>
<keyword evidence="2" id="KW-0378">Hydrolase</keyword>
<dbReference type="GO" id="GO:0003677">
    <property type="term" value="F:DNA binding"/>
    <property type="evidence" value="ECO:0007669"/>
    <property type="project" value="InterPro"/>
</dbReference>
<dbReference type="SMART" id="SM00487">
    <property type="entry name" value="DEXDc"/>
    <property type="match status" value="1"/>
</dbReference>
<dbReference type="GO" id="GO:0015668">
    <property type="term" value="F:type III site-specific deoxyribonuclease activity"/>
    <property type="evidence" value="ECO:0007669"/>
    <property type="project" value="InterPro"/>
</dbReference>
<evidence type="ECO:0000259" key="1">
    <source>
        <dbReference type="SMART" id="SM00487"/>
    </source>
</evidence>
<dbReference type="InterPro" id="IPR014001">
    <property type="entry name" value="Helicase_ATP-bd"/>
</dbReference>
<sequence length="979" mass="112109">MKLKFDANLQYQLDAIQSVTDLFEGQSASPLGAQTVLGSQAGSLPMELNELGIGNPSLLPDAALLKNLQSIQEGNLLAKSPDLNEYAAESKKDAYSFPNFSVEMETGTGKTYVYLRTLFELNQKYGFKKFIIVVPSVAIREGVLSSISLMREHFRSLYNNTPFDHFVYSSKDLSKVRQFATSNEIQILIINIQAFQKDDNVINQERDKMSGRRPIEFVQAARPIIIIDEPQSVDTTPKSTRAIKTLKPLFCLRYSATHTNPYNLLYKLDPIRAYDMRLVKQIEVASIRAEENFNQVYLRIDKITYAKKAKTPHVKATLHEDGKSGPKVKIVTLKQGTDLSQQTNRPGYDSYIVTNICAEPGLEHVEFANGKVLELHQEEGGTGDDVLKAQIRQTIEEHFKKERKFKALGIKVLSLFFVNKVDNYRLYDEEGNPQQGKFALWFEEYFQEISQKPLYKGLLPYPVEELHDGYFSVDKKHKVKDTGGNTIADAETYELIMKDKERLLSNDEPLRFIFSHSALKEGWDNPNVFQICSLRDMGTERERRQILGRGLRLPVNQDGTRIFDETINNAGAVIANESFEDYAKGLQADMEEVLGDFKFGCLQPIAFTLLLNPETDKPLGKGASKKVWKALIENGYLTTEGDLTEKFSPEEKGFVLELPEALVSLRAAITDEMKRYVFKNRIVNASDRRVLKYNKRIELNPDFKALWEKISHQTRYSIEFQTDTLIERAAEKIAKMDRIQPIRLQVDKTAVEINKAGVEGGRVLESGVQSIQRHTQLPDILAFLQRETELTRHTLVSILKQSDRLEEFTINPQSFMTEAAKHINRALQEMLVDGIKYERLAGQHYAMRLFEQEEIETYLTRLYAVQSKDERTPYDYVLFESEVERDIAEKLDTSESVKFFCKLPQWFKIPTPLGNYNPDWAIVKEDDNKLYLVRETKSTHDRDKRRDTENRKIDCGHAHFSALGVDFKTAIDIYEVLSA</sequence>
<dbReference type="Proteomes" id="UP000249794">
    <property type="component" value="Unassembled WGS sequence"/>
</dbReference>
<name>A0A2W4XP16_9CYAN</name>
<dbReference type="GO" id="GO:0005829">
    <property type="term" value="C:cytosol"/>
    <property type="evidence" value="ECO:0007669"/>
    <property type="project" value="TreeGrafter"/>
</dbReference>
<dbReference type="Gene3D" id="3.40.50.300">
    <property type="entry name" value="P-loop containing nucleotide triphosphate hydrolases"/>
    <property type="match status" value="2"/>
</dbReference>
<reference evidence="3" key="1">
    <citation type="submission" date="2018-04" db="EMBL/GenBank/DDBJ databases">
        <authorList>
            <person name="Cornet L."/>
        </authorList>
    </citation>
    <scope>NUCLEOTIDE SEQUENCE [LARGE SCALE GENOMIC DNA]</scope>
</reference>
<dbReference type="Pfam" id="PF04851">
    <property type="entry name" value="ResIII"/>
    <property type="match status" value="1"/>
</dbReference>
<proteinExistence type="predicted"/>
<dbReference type="InterPro" id="IPR027417">
    <property type="entry name" value="P-loop_NTPase"/>
</dbReference>
<keyword evidence="2" id="KW-0540">Nuclease</keyword>
<dbReference type="AlphaFoldDB" id="A0A2W4XP16"/>
<dbReference type="GO" id="GO:0005524">
    <property type="term" value="F:ATP binding"/>
    <property type="evidence" value="ECO:0007669"/>
    <property type="project" value="InterPro"/>
</dbReference>
<organism evidence="2 3">
    <name type="scientific">Phormidesmis priestleyi</name>
    <dbReference type="NCBI Taxonomy" id="268141"/>
    <lineage>
        <taxon>Bacteria</taxon>
        <taxon>Bacillati</taxon>
        <taxon>Cyanobacteriota</taxon>
        <taxon>Cyanophyceae</taxon>
        <taxon>Leptolyngbyales</taxon>
        <taxon>Leptolyngbyaceae</taxon>
        <taxon>Phormidesmis</taxon>
    </lineage>
</organism>
<feature type="domain" description="Helicase ATP-binding" evidence="1">
    <location>
        <begin position="79"/>
        <end position="282"/>
    </location>
</feature>
<accession>A0A2W4XP16</accession>
<gene>
    <name evidence="2" type="ORF">DCF15_04715</name>
</gene>
<dbReference type="SUPFAM" id="SSF52540">
    <property type="entry name" value="P-loop containing nucleoside triphosphate hydrolases"/>
    <property type="match status" value="2"/>
</dbReference>
<dbReference type="PANTHER" id="PTHR47396:SF1">
    <property type="entry name" value="ATP-DEPENDENT HELICASE IRC3-RELATED"/>
    <property type="match status" value="1"/>
</dbReference>
<keyword evidence="2" id="KW-0255">Endonuclease</keyword>
<evidence type="ECO:0000313" key="3">
    <source>
        <dbReference type="Proteomes" id="UP000249794"/>
    </source>
</evidence>
<protein>
    <submittedName>
        <fullName evidence="2">Type III restriction endonuclease</fullName>
    </submittedName>
</protein>
<comment type="caution">
    <text evidence="2">The sequence shown here is derived from an EMBL/GenBank/DDBJ whole genome shotgun (WGS) entry which is preliminary data.</text>
</comment>
<reference evidence="2 3" key="2">
    <citation type="submission" date="2018-06" db="EMBL/GenBank/DDBJ databases">
        <title>Metagenomic assembly of (sub)arctic Cyanobacteria and their associated microbiome from non-axenic cultures.</title>
        <authorList>
            <person name="Baurain D."/>
        </authorList>
    </citation>
    <scope>NUCLEOTIDE SEQUENCE [LARGE SCALE GENOMIC DNA]</scope>
    <source>
        <strain evidence="2">ULC027bin1</strain>
    </source>
</reference>
<dbReference type="InterPro" id="IPR006935">
    <property type="entry name" value="Helicase/UvrB_N"/>
</dbReference>
<dbReference type="InterPro" id="IPR045572">
    <property type="entry name" value="RE_endonuc_C"/>
</dbReference>
<dbReference type="Pfam" id="PF19778">
    <property type="entry name" value="RE_endonuc"/>
    <property type="match status" value="1"/>
</dbReference>
<evidence type="ECO:0000313" key="2">
    <source>
        <dbReference type="EMBL" id="PZO58674.1"/>
    </source>
</evidence>
<dbReference type="EMBL" id="QBMP01000029">
    <property type="protein sequence ID" value="PZO58674.1"/>
    <property type="molecule type" value="Genomic_DNA"/>
</dbReference>